<dbReference type="Pfam" id="PF01315">
    <property type="entry name" value="Ald_Xan_dh_C"/>
    <property type="match status" value="1"/>
</dbReference>
<dbReference type="GO" id="GO:0005506">
    <property type="term" value="F:iron ion binding"/>
    <property type="evidence" value="ECO:0007669"/>
    <property type="project" value="InterPro"/>
</dbReference>
<dbReference type="InterPro" id="IPR012675">
    <property type="entry name" value="Beta-grasp_dom_sf"/>
</dbReference>
<dbReference type="InterPro" id="IPR016166">
    <property type="entry name" value="FAD-bd_PCMH"/>
</dbReference>
<dbReference type="SUPFAM" id="SSF56176">
    <property type="entry name" value="FAD-binding/transporter-associated domain-like"/>
    <property type="match status" value="1"/>
</dbReference>
<dbReference type="PANTHER" id="PTHR45444">
    <property type="entry name" value="XANTHINE DEHYDROGENASE"/>
    <property type="match status" value="1"/>
</dbReference>
<reference evidence="16" key="1">
    <citation type="submission" date="2022-11" db="UniProtKB">
        <authorList>
            <consortium name="WormBaseParasite"/>
        </authorList>
    </citation>
    <scope>IDENTIFICATION</scope>
</reference>
<keyword evidence="11" id="KW-0411">Iron-sulfur</keyword>
<keyword evidence="6" id="KW-0001">2Fe-2S</keyword>
<evidence type="ECO:0000256" key="11">
    <source>
        <dbReference type="ARBA" id="ARBA00023014"/>
    </source>
</evidence>
<evidence type="ECO:0000256" key="9">
    <source>
        <dbReference type="ARBA" id="ARBA00023002"/>
    </source>
</evidence>
<keyword evidence="10" id="KW-0408">Iron</keyword>
<proteinExistence type="inferred from homology"/>
<dbReference type="GO" id="GO:0016491">
    <property type="term" value="F:oxidoreductase activity"/>
    <property type="evidence" value="ECO:0007669"/>
    <property type="project" value="UniProtKB-KW"/>
</dbReference>
<dbReference type="FunFam" id="3.90.1170.50:FF:000001">
    <property type="entry name" value="Aldehyde oxidase 1"/>
    <property type="match status" value="1"/>
</dbReference>
<dbReference type="InterPro" id="IPR000674">
    <property type="entry name" value="Ald_Oxase/Xan_DH_a/b"/>
</dbReference>
<dbReference type="InterPro" id="IPR036318">
    <property type="entry name" value="FAD-bd_PCMH-like_sf"/>
</dbReference>
<dbReference type="SUPFAM" id="SSF55447">
    <property type="entry name" value="CO dehydrogenase flavoprotein C-terminal domain-like"/>
    <property type="match status" value="1"/>
</dbReference>
<evidence type="ECO:0000256" key="4">
    <source>
        <dbReference type="ARBA" id="ARBA00022505"/>
    </source>
</evidence>
<dbReference type="PANTHER" id="PTHR45444:SF3">
    <property type="entry name" value="XANTHINE DEHYDROGENASE"/>
    <property type="match status" value="1"/>
</dbReference>
<sequence length="907" mass="98590">MHRSELQFFVNGTKVAIAADPEWTLAFYLREKLKLKGTKIACEEGACGACTVVVGKIDPISGKPWFVSANACVTPLYLVDDCCVLTIEGLGNVRNGVHPIQERLARGHGSQCGFCTPGFVMSIYALIRNNAEPSVDDVDAALRGNLCRCTGYRPILESFYTFTNGCGKQNCCQKNPSGQSACAAASADDKQQELLTDWSSMRPYDSTQEPIFPPELQLMARSAQQDIIELSGERIRLFAPSTVAQLIELRRMYSNSHFVATGLMTGLMHRGSVKVATDPVWLVLYRVAEFHTIDISDKRVQIGSSLSISDLHSALVKANSNKKFSSLIDLLDRYSSRQVRNIASWVGNVTSGNPTSDLAVVMLALNASISVIDLKTGEQRDVAVDEKFFSRVGGNRNCLGKDDVVASISIGILSEQEHLFAVKQGMRHGADSPIVNTAIYAKLGEDLKTIEDIRLVFGGIGSAPVVAVNTAAALKNRKLDEDTLELGIATLSKEIALSENAPGGRAQYRSSLAVSFFFKFFDELSHGSSFITSPIARATPLEPLQLYTDAQSQHGADACGRPLMCQYGERHATGEADYVADVDAANMCYMALVLSSRPHAQIVSIDASEALKVKGVVGYVDAKDIPSKGTNYPGREYNQFIPDNTPVFADGKVESVGQTIGAIVAEDLQTARKAAQMVRVEYEDLPAIVTIEEAIKAESWLYNDPMNMMKGDVEKGLSESDIVLDGEVRMGGQEHVYLETQSSLASPGEGDEWTILCSTQQPTWAQTHAGYLLGVQKHKIVVKVKRIGGAFGGKTNQCGRALFPALVAAQKFRRPVRCALSRKEDFLATGRRHPMLAKYKIGMSKEGKLLAVDCNIYLDGGYSIDNSVAVLSATVAHADTVYDVPHMRVNGRVCKTNLPSNTAFRGF</sequence>
<organism evidence="15 16">
    <name type="scientific">Plectus sambesii</name>
    <dbReference type="NCBI Taxonomy" id="2011161"/>
    <lineage>
        <taxon>Eukaryota</taxon>
        <taxon>Metazoa</taxon>
        <taxon>Ecdysozoa</taxon>
        <taxon>Nematoda</taxon>
        <taxon>Chromadorea</taxon>
        <taxon>Plectida</taxon>
        <taxon>Plectina</taxon>
        <taxon>Plectoidea</taxon>
        <taxon>Plectidae</taxon>
        <taxon>Plectus</taxon>
    </lineage>
</organism>
<dbReference type="Pfam" id="PF00941">
    <property type="entry name" value="FAD_binding_5"/>
    <property type="match status" value="1"/>
</dbReference>
<dbReference type="Pfam" id="PF01799">
    <property type="entry name" value="Fer2_2"/>
    <property type="match status" value="1"/>
</dbReference>
<dbReference type="FunFam" id="3.30.365.10:FF:000001">
    <property type="entry name" value="Xanthine dehydrogenase oxidase"/>
    <property type="match status" value="1"/>
</dbReference>
<dbReference type="InterPro" id="IPR016169">
    <property type="entry name" value="FAD-bd_PCMH_sub2"/>
</dbReference>
<dbReference type="Gene3D" id="3.90.1170.50">
    <property type="entry name" value="Aldehyde oxidase/xanthine dehydrogenase, a/b hammerhead"/>
    <property type="match status" value="1"/>
</dbReference>
<dbReference type="Pfam" id="PF00111">
    <property type="entry name" value="Fer2"/>
    <property type="match status" value="1"/>
</dbReference>
<evidence type="ECO:0000256" key="12">
    <source>
        <dbReference type="ARBA" id="ARBA00023027"/>
    </source>
</evidence>
<dbReference type="Pfam" id="PF03450">
    <property type="entry name" value="CO_deh_flav_C"/>
    <property type="match status" value="1"/>
</dbReference>
<evidence type="ECO:0000259" key="14">
    <source>
        <dbReference type="PROSITE" id="PS51387"/>
    </source>
</evidence>
<evidence type="ECO:0000313" key="15">
    <source>
        <dbReference type="Proteomes" id="UP000887566"/>
    </source>
</evidence>
<dbReference type="AlphaFoldDB" id="A0A914W4Y8"/>
<dbReference type="InterPro" id="IPR036010">
    <property type="entry name" value="2Fe-2S_ferredoxin-like_sf"/>
</dbReference>
<dbReference type="SUPFAM" id="SSF47741">
    <property type="entry name" value="CO dehydrogenase ISP C-domain like"/>
    <property type="match status" value="1"/>
</dbReference>
<evidence type="ECO:0000256" key="10">
    <source>
        <dbReference type="ARBA" id="ARBA00023004"/>
    </source>
</evidence>
<evidence type="ECO:0000256" key="2">
    <source>
        <dbReference type="ARBA" id="ARBA00001974"/>
    </source>
</evidence>
<dbReference type="FunFam" id="3.10.20.30:FF:000012">
    <property type="entry name" value="Xanthine dehydrogenase/oxidase"/>
    <property type="match status" value="1"/>
</dbReference>
<dbReference type="SMART" id="SM01008">
    <property type="entry name" value="Ald_Xan_dh_C"/>
    <property type="match status" value="1"/>
</dbReference>
<evidence type="ECO:0000313" key="16">
    <source>
        <dbReference type="WBParaSite" id="PSAMB.scaffold3067size33307.g20306.t1"/>
    </source>
</evidence>
<dbReference type="PROSITE" id="PS51387">
    <property type="entry name" value="FAD_PCMH"/>
    <property type="match status" value="1"/>
</dbReference>
<comment type="cofactor">
    <cofactor evidence="1">
        <name>Mo-molybdopterin</name>
        <dbReference type="ChEBI" id="CHEBI:71302"/>
    </cofactor>
</comment>
<dbReference type="InterPro" id="IPR005107">
    <property type="entry name" value="CO_DH_flav_C"/>
</dbReference>
<dbReference type="InterPro" id="IPR016208">
    <property type="entry name" value="Ald_Oxase/xanthine_DH-like"/>
</dbReference>
<evidence type="ECO:0000256" key="5">
    <source>
        <dbReference type="ARBA" id="ARBA00022630"/>
    </source>
</evidence>
<evidence type="ECO:0000256" key="3">
    <source>
        <dbReference type="ARBA" id="ARBA00006849"/>
    </source>
</evidence>
<dbReference type="CDD" id="cd00207">
    <property type="entry name" value="fer2"/>
    <property type="match status" value="1"/>
</dbReference>
<evidence type="ECO:0000256" key="7">
    <source>
        <dbReference type="ARBA" id="ARBA00022723"/>
    </source>
</evidence>
<dbReference type="Pfam" id="PF02738">
    <property type="entry name" value="MoCoBD_1"/>
    <property type="match status" value="1"/>
</dbReference>
<evidence type="ECO:0000256" key="8">
    <source>
        <dbReference type="ARBA" id="ARBA00022827"/>
    </source>
</evidence>
<keyword evidence="15" id="KW-1185">Reference proteome</keyword>
<protein>
    <submittedName>
        <fullName evidence="16">FAD-binding PCMH-type domain-containing protein</fullName>
    </submittedName>
</protein>
<feature type="domain" description="FAD-binding PCMH-type" evidence="14">
    <location>
        <begin position="230"/>
        <end position="415"/>
    </location>
</feature>
<dbReference type="InterPro" id="IPR002346">
    <property type="entry name" value="Mopterin_DH_FAD-bd"/>
</dbReference>
<dbReference type="InterPro" id="IPR037165">
    <property type="entry name" value="AldOxase/xan_DH_Mopterin-bd_sf"/>
</dbReference>
<evidence type="ECO:0000256" key="6">
    <source>
        <dbReference type="ARBA" id="ARBA00022714"/>
    </source>
</evidence>
<keyword evidence="12" id="KW-0520">NAD</keyword>
<accession>A0A914W4Y8</accession>
<dbReference type="Gene3D" id="3.30.365.10">
    <property type="entry name" value="Aldehyde oxidase/xanthine dehydrogenase, molybdopterin binding domain"/>
    <property type="match status" value="2"/>
</dbReference>
<comment type="similarity">
    <text evidence="3">Belongs to the xanthine dehydrogenase family.</text>
</comment>
<dbReference type="SUPFAM" id="SSF56003">
    <property type="entry name" value="Molybdenum cofactor-binding domain"/>
    <property type="match status" value="1"/>
</dbReference>
<dbReference type="InterPro" id="IPR036856">
    <property type="entry name" value="Ald_Oxase/Xan_DH_a/b_sf"/>
</dbReference>
<dbReference type="SMART" id="SM01092">
    <property type="entry name" value="CO_deh_flav_C"/>
    <property type="match status" value="1"/>
</dbReference>
<dbReference type="Gene3D" id="1.10.150.120">
    <property type="entry name" value="[2Fe-2S]-binding domain"/>
    <property type="match status" value="1"/>
</dbReference>
<dbReference type="FunFam" id="1.10.150.120:FF:000008">
    <property type="entry name" value="Probable aldehyde oxidase gad-3"/>
    <property type="match status" value="1"/>
</dbReference>
<dbReference type="InterPro" id="IPR002888">
    <property type="entry name" value="2Fe-2S-bd"/>
</dbReference>
<keyword evidence="5" id="KW-0285">Flavoprotein</keyword>
<evidence type="ECO:0000256" key="1">
    <source>
        <dbReference type="ARBA" id="ARBA00001924"/>
    </source>
</evidence>
<comment type="cofactor">
    <cofactor evidence="13">
        <name>[2Fe-2S] cluster</name>
        <dbReference type="ChEBI" id="CHEBI:190135"/>
    </cofactor>
</comment>
<keyword evidence="9" id="KW-0560">Oxidoreductase</keyword>
<dbReference type="Proteomes" id="UP000887566">
    <property type="component" value="Unplaced"/>
</dbReference>
<dbReference type="InterPro" id="IPR036683">
    <property type="entry name" value="CO_DH_flav_C_dom_sf"/>
</dbReference>
<dbReference type="WBParaSite" id="PSAMB.scaffold3067size33307.g20306.t1">
    <property type="protein sequence ID" value="PSAMB.scaffold3067size33307.g20306.t1"/>
    <property type="gene ID" value="PSAMB.scaffold3067size33307.g20306"/>
</dbReference>
<dbReference type="Gene3D" id="3.30.465.10">
    <property type="match status" value="1"/>
</dbReference>
<dbReference type="SUPFAM" id="SSF54665">
    <property type="entry name" value="CO dehydrogenase molybdoprotein N-domain-like"/>
    <property type="match status" value="1"/>
</dbReference>
<dbReference type="InterPro" id="IPR001041">
    <property type="entry name" value="2Fe-2S_ferredoxin-type"/>
</dbReference>
<keyword evidence="4" id="KW-0500">Molybdenum</keyword>
<dbReference type="GO" id="GO:0051537">
    <property type="term" value="F:2 iron, 2 sulfur cluster binding"/>
    <property type="evidence" value="ECO:0007669"/>
    <property type="project" value="UniProtKB-KW"/>
</dbReference>
<comment type="cofactor">
    <cofactor evidence="2">
        <name>FAD</name>
        <dbReference type="ChEBI" id="CHEBI:57692"/>
    </cofactor>
</comment>
<dbReference type="GO" id="GO:0071949">
    <property type="term" value="F:FAD binding"/>
    <property type="evidence" value="ECO:0007669"/>
    <property type="project" value="InterPro"/>
</dbReference>
<dbReference type="Gene3D" id="3.10.20.30">
    <property type="match status" value="1"/>
</dbReference>
<keyword evidence="7" id="KW-0479">Metal-binding</keyword>
<dbReference type="Gene3D" id="3.30.390.50">
    <property type="entry name" value="CO dehydrogenase flavoprotein, C-terminal domain"/>
    <property type="match status" value="1"/>
</dbReference>
<keyword evidence="8" id="KW-0274">FAD</keyword>
<evidence type="ECO:0000256" key="13">
    <source>
        <dbReference type="ARBA" id="ARBA00034078"/>
    </source>
</evidence>
<dbReference type="SUPFAM" id="SSF54292">
    <property type="entry name" value="2Fe-2S ferredoxin-like"/>
    <property type="match status" value="1"/>
</dbReference>
<dbReference type="InterPro" id="IPR036884">
    <property type="entry name" value="2Fe-2S-bd_dom_sf"/>
</dbReference>
<dbReference type="PROSITE" id="PS00197">
    <property type="entry name" value="2FE2S_FER_1"/>
    <property type="match status" value="1"/>
</dbReference>
<dbReference type="InterPro" id="IPR006058">
    <property type="entry name" value="2Fe2S_fd_BS"/>
</dbReference>
<name>A0A914W4Y8_9BILA</name>
<dbReference type="InterPro" id="IPR008274">
    <property type="entry name" value="AldOxase/xan_DH_MoCoBD1"/>
</dbReference>